<evidence type="ECO:0000313" key="6">
    <source>
        <dbReference type="Proteomes" id="UP000694925"/>
    </source>
</evidence>
<dbReference type="Gene3D" id="3.40.50.300">
    <property type="entry name" value="P-loop containing nucleotide triphosphate hydrolases"/>
    <property type="match status" value="1"/>
</dbReference>
<dbReference type="GO" id="GO:0034458">
    <property type="term" value="F:3'-5' RNA helicase activity"/>
    <property type="evidence" value="ECO:0007669"/>
    <property type="project" value="TreeGrafter"/>
</dbReference>
<dbReference type="PROSITE" id="PS51194">
    <property type="entry name" value="HELICASE_CTER"/>
    <property type="match status" value="1"/>
</dbReference>
<dbReference type="AlphaFoldDB" id="A0AAJ7J8Q1"/>
<gene>
    <name evidence="7" type="primary">LOC108629423</name>
</gene>
<feature type="domain" description="Helicase C-terminal" evidence="5">
    <location>
        <begin position="23"/>
        <end position="142"/>
    </location>
</feature>
<dbReference type="PANTHER" id="PTHR18934:SF91">
    <property type="entry name" value="PRE-MRNA-SPLICING FACTOR ATP-DEPENDENT RNA HELICASE PRP16"/>
    <property type="match status" value="1"/>
</dbReference>
<evidence type="ECO:0000256" key="4">
    <source>
        <dbReference type="ARBA" id="ARBA00022840"/>
    </source>
</evidence>
<dbReference type="InterPro" id="IPR027417">
    <property type="entry name" value="P-loop_NTPase"/>
</dbReference>
<keyword evidence="1" id="KW-0547">Nucleotide-binding</keyword>
<dbReference type="KEGG" id="ccal:108629423"/>
<dbReference type="Pfam" id="PF00271">
    <property type="entry name" value="Helicase_C"/>
    <property type="match status" value="1"/>
</dbReference>
<keyword evidence="2" id="KW-0378">Hydrolase</keyword>
<protein>
    <submittedName>
        <fullName evidence="7">Probable pre-mRNA-splicing factor ATP-dependent RNA helicase mog-1</fullName>
    </submittedName>
</protein>
<dbReference type="GeneID" id="108629423"/>
<evidence type="ECO:0000313" key="7">
    <source>
        <dbReference type="RefSeq" id="XP_017887564.1"/>
    </source>
</evidence>
<accession>A0AAJ7J8Q1</accession>
<dbReference type="CDD" id="cd18791">
    <property type="entry name" value="SF2_C_RHA"/>
    <property type="match status" value="1"/>
</dbReference>
<keyword evidence="3 7" id="KW-0347">Helicase</keyword>
<keyword evidence="4" id="KW-0067">ATP-binding</keyword>
<reference evidence="7" key="1">
    <citation type="submission" date="2025-08" db="UniProtKB">
        <authorList>
            <consortium name="RefSeq"/>
        </authorList>
    </citation>
    <scope>IDENTIFICATION</scope>
    <source>
        <tissue evidence="7">Whole body</tissue>
    </source>
</reference>
<feature type="non-terminal residue" evidence="7">
    <location>
        <position position="1"/>
    </location>
</feature>
<evidence type="ECO:0000256" key="1">
    <source>
        <dbReference type="ARBA" id="ARBA00022741"/>
    </source>
</evidence>
<sequence>GNAATFQIPGRTFPVEVFHAKNPVEDYVDAAVKQVMQTHLQPRSGDVLIVMPGQEDIEVTYDVLEERQSAPPLSILPIYSQLPSDLQAKIFQRSEGGLRKCVVATNIAETSLTIDGIVFVVDSGYCKLKVYNPRIGMDALQV</sequence>
<organism evidence="6 7">
    <name type="scientific">Ceratina calcarata</name>
    <dbReference type="NCBI Taxonomy" id="156304"/>
    <lineage>
        <taxon>Eukaryota</taxon>
        <taxon>Metazoa</taxon>
        <taxon>Ecdysozoa</taxon>
        <taxon>Arthropoda</taxon>
        <taxon>Hexapoda</taxon>
        <taxon>Insecta</taxon>
        <taxon>Pterygota</taxon>
        <taxon>Neoptera</taxon>
        <taxon>Endopterygota</taxon>
        <taxon>Hymenoptera</taxon>
        <taxon>Apocrita</taxon>
        <taxon>Aculeata</taxon>
        <taxon>Apoidea</taxon>
        <taxon>Anthophila</taxon>
        <taxon>Apidae</taxon>
        <taxon>Ceratina</taxon>
        <taxon>Zadontomerus</taxon>
    </lineage>
</organism>
<dbReference type="GO" id="GO:0016787">
    <property type="term" value="F:hydrolase activity"/>
    <property type="evidence" value="ECO:0007669"/>
    <property type="project" value="UniProtKB-KW"/>
</dbReference>
<dbReference type="PANTHER" id="PTHR18934">
    <property type="entry name" value="ATP-DEPENDENT RNA HELICASE"/>
    <property type="match status" value="1"/>
</dbReference>
<evidence type="ECO:0000259" key="5">
    <source>
        <dbReference type="PROSITE" id="PS51194"/>
    </source>
</evidence>
<feature type="non-terminal residue" evidence="7">
    <location>
        <position position="142"/>
    </location>
</feature>
<evidence type="ECO:0000256" key="2">
    <source>
        <dbReference type="ARBA" id="ARBA00022801"/>
    </source>
</evidence>
<dbReference type="RefSeq" id="XP_017887564.1">
    <property type="nucleotide sequence ID" value="XM_018032075.1"/>
</dbReference>
<evidence type="ECO:0000256" key="3">
    <source>
        <dbReference type="ARBA" id="ARBA00022806"/>
    </source>
</evidence>
<dbReference type="InterPro" id="IPR001650">
    <property type="entry name" value="Helicase_C-like"/>
</dbReference>
<name>A0AAJ7J8Q1_9HYME</name>
<dbReference type="GO" id="GO:0003723">
    <property type="term" value="F:RNA binding"/>
    <property type="evidence" value="ECO:0007669"/>
    <property type="project" value="TreeGrafter"/>
</dbReference>
<dbReference type="SUPFAM" id="SSF52540">
    <property type="entry name" value="P-loop containing nucleoside triphosphate hydrolases"/>
    <property type="match status" value="1"/>
</dbReference>
<keyword evidence="6" id="KW-1185">Reference proteome</keyword>
<proteinExistence type="predicted"/>
<dbReference type="Proteomes" id="UP000694925">
    <property type="component" value="Unplaced"/>
</dbReference>
<dbReference type="GO" id="GO:0005524">
    <property type="term" value="F:ATP binding"/>
    <property type="evidence" value="ECO:0007669"/>
    <property type="project" value="UniProtKB-KW"/>
</dbReference>